<evidence type="ECO:0000313" key="2">
    <source>
        <dbReference type="Proteomes" id="UP001162164"/>
    </source>
</evidence>
<name>A0ABQ9IUF1_9CUCU</name>
<dbReference type="EMBL" id="JAPWTJ010002466">
    <property type="protein sequence ID" value="KAJ8966042.1"/>
    <property type="molecule type" value="Genomic_DNA"/>
</dbReference>
<keyword evidence="2" id="KW-1185">Reference proteome</keyword>
<reference evidence="1" key="1">
    <citation type="journal article" date="2023" name="Insect Mol. Biol.">
        <title>Genome sequencing provides insights into the evolution of gene families encoding plant cell wall-degrading enzymes in longhorned beetles.</title>
        <authorList>
            <person name="Shin N.R."/>
            <person name="Okamura Y."/>
            <person name="Kirsch R."/>
            <person name="Pauchet Y."/>
        </authorList>
    </citation>
    <scope>NUCLEOTIDE SEQUENCE</scope>
    <source>
        <strain evidence="1">MMC_N1</strain>
    </source>
</reference>
<organism evidence="1 2">
    <name type="scientific">Molorchus minor</name>
    <dbReference type="NCBI Taxonomy" id="1323400"/>
    <lineage>
        <taxon>Eukaryota</taxon>
        <taxon>Metazoa</taxon>
        <taxon>Ecdysozoa</taxon>
        <taxon>Arthropoda</taxon>
        <taxon>Hexapoda</taxon>
        <taxon>Insecta</taxon>
        <taxon>Pterygota</taxon>
        <taxon>Neoptera</taxon>
        <taxon>Endopterygota</taxon>
        <taxon>Coleoptera</taxon>
        <taxon>Polyphaga</taxon>
        <taxon>Cucujiformia</taxon>
        <taxon>Chrysomeloidea</taxon>
        <taxon>Cerambycidae</taxon>
        <taxon>Lamiinae</taxon>
        <taxon>Monochamini</taxon>
        <taxon>Molorchus</taxon>
    </lineage>
</organism>
<protein>
    <submittedName>
        <fullName evidence="1">Uncharacterized protein</fullName>
    </submittedName>
</protein>
<gene>
    <name evidence="1" type="ORF">NQ317_009905</name>
</gene>
<evidence type="ECO:0000313" key="1">
    <source>
        <dbReference type="EMBL" id="KAJ8966042.1"/>
    </source>
</evidence>
<accession>A0ABQ9IUF1</accession>
<sequence length="112" mass="13518">CLIITLPSKEQFYVKLNKVHIADEDYERPKTFWNMFSCRILEAYSDLYLKTEVLLLCDKVYSVSIENEKQLWNRIQNPVQELQNEETLRRVHFNFLRRIDFSPMKMGVILKT</sequence>
<feature type="non-terminal residue" evidence="1">
    <location>
        <position position="1"/>
    </location>
</feature>
<comment type="caution">
    <text evidence="1">The sequence shown here is derived from an EMBL/GenBank/DDBJ whole genome shotgun (WGS) entry which is preliminary data.</text>
</comment>
<dbReference type="Proteomes" id="UP001162164">
    <property type="component" value="Unassembled WGS sequence"/>
</dbReference>
<proteinExistence type="predicted"/>